<comment type="caution">
    <text evidence="2">The sequence shown here is derived from an EMBL/GenBank/DDBJ whole genome shotgun (WGS) entry which is preliminary data.</text>
</comment>
<keyword evidence="3" id="KW-1185">Reference proteome</keyword>
<organism evidence="2 3">
    <name type="scientific">Novosphingobium panipatense</name>
    <dbReference type="NCBI Taxonomy" id="428991"/>
    <lineage>
        <taxon>Bacteria</taxon>
        <taxon>Pseudomonadati</taxon>
        <taxon>Pseudomonadota</taxon>
        <taxon>Alphaproteobacteria</taxon>
        <taxon>Sphingomonadales</taxon>
        <taxon>Sphingomonadaceae</taxon>
        <taxon>Novosphingobium</taxon>
    </lineage>
</organism>
<dbReference type="RefSeq" id="WP_283405044.1">
    <property type="nucleotide sequence ID" value="NZ_FXUI01000001.1"/>
</dbReference>
<name>A0ABY1Q0M4_9SPHN</name>
<protein>
    <recommendedName>
        <fullName evidence="4">THAP4-like heme-binding beta-barrel domain-containing protein</fullName>
    </recommendedName>
</protein>
<dbReference type="EMBL" id="FXUI01000001">
    <property type="protein sequence ID" value="SMP53988.1"/>
    <property type="molecule type" value="Genomic_DNA"/>
</dbReference>
<evidence type="ECO:0008006" key="4">
    <source>
        <dbReference type="Google" id="ProtNLM"/>
    </source>
</evidence>
<gene>
    <name evidence="2" type="ORF">SAMN06296065_101503</name>
</gene>
<feature type="signal peptide" evidence="1">
    <location>
        <begin position="1"/>
        <end position="20"/>
    </location>
</feature>
<sequence length="179" mass="19044">MIRSISAATTLLLAPLNAMAEDAAPPLPSQLAALAGCWQGEGTVMGKPVSIELTARPVAMNAILSVDAESRATTDATDRHSAHLVFGSVPASTGASERIVGYWADSFGGAFTSTGEGQTRATGFEITYPYSDADFVNRWHVSGRQMTWNIVARQKDGAETPFAHYLFEQHPCPSSAAER</sequence>
<keyword evidence="1" id="KW-0732">Signal</keyword>
<feature type="chain" id="PRO_5045188206" description="THAP4-like heme-binding beta-barrel domain-containing protein" evidence="1">
    <location>
        <begin position="21"/>
        <end position="179"/>
    </location>
</feature>
<evidence type="ECO:0000313" key="2">
    <source>
        <dbReference type="EMBL" id="SMP53988.1"/>
    </source>
</evidence>
<reference evidence="2 3" key="1">
    <citation type="submission" date="2017-05" db="EMBL/GenBank/DDBJ databases">
        <authorList>
            <person name="Varghese N."/>
            <person name="Submissions S."/>
        </authorList>
    </citation>
    <scope>NUCLEOTIDE SEQUENCE [LARGE SCALE GENOMIC DNA]</scope>
    <source>
        <strain evidence="2 3">SM16</strain>
    </source>
</reference>
<accession>A0ABY1Q0M4</accession>
<proteinExistence type="predicted"/>
<evidence type="ECO:0000313" key="3">
    <source>
        <dbReference type="Proteomes" id="UP001157910"/>
    </source>
</evidence>
<evidence type="ECO:0000256" key="1">
    <source>
        <dbReference type="SAM" id="SignalP"/>
    </source>
</evidence>
<dbReference type="Proteomes" id="UP001157910">
    <property type="component" value="Unassembled WGS sequence"/>
</dbReference>